<dbReference type="Proteomes" id="UP000504635">
    <property type="component" value="Unplaced"/>
</dbReference>
<dbReference type="PANTHER" id="PTHR45920">
    <property type="entry name" value="FORMIN HOMOLOGY 2 DOMAIN CONTAINING, ISOFORM I"/>
    <property type="match status" value="1"/>
</dbReference>
<accession>A0A6J2XS76</accession>
<feature type="region of interest" description="Disordered" evidence="3">
    <location>
        <begin position="1"/>
        <end position="42"/>
    </location>
</feature>
<reference evidence="6" key="1">
    <citation type="submission" date="2025-08" db="UniProtKB">
        <authorList>
            <consortium name="RefSeq"/>
        </authorList>
    </citation>
    <scope>IDENTIFICATION</scope>
    <source>
        <tissue evidence="6">Gonads</tissue>
    </source>
</reference>
<dbReference type="GeneID" id="115880575"/>
<dbReference type="CTD" id="33611"/>
<keyword evidence="5" id="KW-1185">Reference proteome</keyword>
<dbReference type="PRINTS" id="PR00828">
    <property type="entry name" value="FORMIN"/>
</dbReference>
<evidence type="ECO:0000313" key="5">
    <source>
        <dbReference type="Proteomes" id="UP000504635"/>
    </source>
</evidence>
<dbReference type="InParanoid" id="A0A6J2XS76"/>
<dbReference type="SMART" id="SM00498">
    <property type="entry name" value="FH2"/>
    <property type="match status" value="1"/>
</dbReference>
<gene>
    <name evidence="6" type="primary">LOC115880575</name>
</gene>
<dbReference type="KEGG" id="soy:115880575"/>
<dbReference type="Pfam" id="PF02181">
    <property type="entry name" value="FH2"/>
    <property type="match status" value="1"/>
</dbReference>
<feature type="coiled-coil region" evidence="2">
    <location>
        <begin position="396"/>
        <end position="423"/>
    </location>
</feature>
<feature type="region of interest" description="Disordered" evidence="3">
    <location>
        <begin position="1091"/>
        <end position="1128"/>
    </location>
</feature>
<feature type="region of interest" description="Disordered" evidence="3">
    <location>
        <begin position="500"/>
        <end position="674"/>
    </location>
</feature>
<dbReference type="PROSITE" id="PS51444">
    <property type="entry name" value="FH2"/>
    <property type="match status" value="1"/>
</dbReference>
<comment type="similarity">
    <text evidence="1">Belongs to the formin homology family. Cappuccino subfamily.</text>
</comment>
<evidence type="ECO:0000313" key="6">
    <source>
        <dbReference type="RefSeq" id="XP_030753695.1"/>
    </source>
</evidence>
<dbReference type="RefSeq" id="XP_030753695.1">
    <property type="nucleotide sequence ID" value="XM_030897835.1"/>
</dbReference>
<dbReference type="GO" id="GO:0008017">
    <property type="term" value="F:microtubule binding"/>
    <property type="evidence" value="ECO:0007669"/>
    <property type="project" value="InterPro"/>
</dbReference>
<dbReference type="GO" id="GO:0030866">
    <property type="term" value="P:cortical actin cytoskeleton organization"/>
    <property type="evidence" value="ECO:0007669"/>
    <property type="project" value="TreeGrafter"/>
</dbReference>
<protein>
    <submittedName>
        <fullName evidence="6">Formin-2</fullName>
    </submittedName>
</protein>
<dbReference type="Gene3D" id="1.20.58.2220">
    <property type="entry name" value="Formin, FH2 domain"/>
    <property type="match status" value="1"/>
</dbReference>
<feature type="domain" description="FH2" evidence="4">
    <location>
        <begin position="685"/>
        <end position="1096"/>
    </location>
</feature>
<dbReference type="GO" id="GO:0005737">
    <property type="term" value="C:cytoplasm"/>
    <property type="evidence" value="ECO:0007669"/>
    <property type="project" value="TreeGrafter"/>
</dbReference>
<proteinExistence type="inferred from homology"/>
<evidence type="ECO:0000256" key="1">
    <source>
        <dbReference type="ARBA" id="ARBA00005271"/>
    </source>
</evidence>
<dbReference type="InterPro" id="IPR015425">
    <property type="entry name" value="FH2_Formin"/>
</dbReference>
<sequence>MGNLQTNEGGKSGSKGGQKSATKSKMRLLGGKKGAKTEEWTSVVPEENEISIRVTPEKEPTPPVVRTTSSDSHFTLALSPAAFNQDITFTSDKKNSVSTSAPILDKEVPLASSTLINKDENHDSGSFSDVFQPLNNFKLNEYRARVDKEKVTKLSKLGVTRTSQISLEQNGTGFSSGVVEITENENESPTGEDKIGITDEVDDSRTTNTYNSIPQYRRHMSVPLDTSILVDSNTSTNLQKTQSLSKSELEARLQRPKFVPEKLDFKLYEKFEGHMLVNWYLSELASDSPARAQLGVTELKLLAAQFCTHLLAAGVLKQLPDPGVPPTNIFRPDCIYYWSHAEIPQSQPQTPGRLSALYWPPPSPNEATLTSPNDVSNNVVSLASQEMKSSARDVEILSLEEEIKSLRQEVEKYKTLIEIQNLTASAVKDFGSPTESEKTLCEAVNSHVVQKATLAAATWTSLNCTETDTQTISSVNSASTQTDIPCMICQETQTEADFDVDKEKKTQPGVCPAPPPPPPMPVEVDSSDPPSNSVPPPPPLPPPLPVTLNGDQSCIPALSCNGGPPPPPPLPGLSGGLPPPPPLPGLAGPPPPPPPPLPGTTGAPPPPPLPGMVSPSLIGGGVPPPPPPAFMGVPPPPPPPGLGGDGKPPPPPPPGGPMPMPAPPPGGFMMQKAGTTIPPFHLATRKPQLNPPVPMKPLYWTRILLAQAVKTQEGPALWDEIDEEPIDKLSEDLTKLFSRQVINRAPTVKKQVQKPKVEVVKLLDSKRSQNVGILAQSLRQDFNEIENAIYSFDTSVVSLEVLQQIYEVRATPEELELINEHLKTRPDVPLDKPEQFLHDLSQIADFSERIACLTFQVEFDDEITTIGHTLDNFQSICEFLTKSPELKKVLSLVLTLGNYMNGGNVARGQADGFGLDVLPKLRDVKSAQAGVTLLHFLVNTYVRRCQEDDKPPPLPVPEPGDIRRAMALDFDSLRGELNLLKNKLQECEKKTEKIITNSTPENLQPFKEKMEAFLEKSQTQLSTECENLEECHKLFISTMKLYLFKPKTGTLESFAPGGFFEFWLPFCVDFKDIYKKEIVKVQVERAQELKRKEYHDANSTKERENGLKAKFKKAKARLKDKEETGKTS</sequence>
<feature type="compositionally biased region" description="Pro residues" evidence="3">
    <location>
        <begin position="511"/>
        <end position="521"/>
    </location>
</feature>
<name>A0A6J2XS76_SITOR</name>
<feature type="compositionally biased region" description="Pro residues" evidence="3">
    <location>
        <begin position="563"/>
        <end position="610"/>
    </location>
</feature>
<feature type="compositionally biased region" description="Basic and acidic residues" evidence="3">
    <location>
        <begin position="1117"/>
        <end position="1128"/>
    </location>
</feature>
<feature type="compositionally biased region" description="Pro residues" evidence="3">
    <location>
        <begin position="622"/>
        <end position="666"/>
    </location>
</feature>
<feature type="coiled-coil region" evidence="2">
    <location>
        <begin position="970"/>
        <end position="997"/>
    </location>
</feature>
<feature type="compositionally biased region" description="Basic and acidic residues" evidence="3">
    <location>
        <begin position="1091"/>
        <end position="1107"/>
    </location>
</feature>
<keyword evidence="2" id="KW-0175">Coiled coil</keyword>
<dbReference type="OrthoDB" id="427644at2759"/>
<dbReference type="GO" id="GO:0045010">
    <property type="term" value="P:actin nucleation"/>
    <property type="evidence" value="ECO:0007669"/>
    <property type="project" value="InterPro"/>
</dbReference>
<dbReference type="SUPFAM" id="SSF101447">
    <property type="entry name" value="Formin homology 2 domain (FH2 domain)"/>
    <property type="match status" value="1"/>
</dbReference>
<dbReference type="GO" id="GO:0005884">
    <property type="term" value="C:actin filament"/>
    <property type="evidence" value="ECO:0007669"/>
    <property type="project" value="InterPro"/>
</dbReference>
<dbReference type="InterPro" id="IPR001265">
    <property type="entry name" value="Formin_Cappuccino_subfam"/>
</dbReference>
<dbReference type="InterPro" id="IPR042201">
    <property type="entry name" value="FH2_Formin_sf"/>
</dbReference>
<feature type="compositionally biased region" description="Low complexity" evidence="3">
    <location>
        <begin position="522"/>
        <end position="531"/>
    </location>
</feature>
<feature type="compositionally biased region" description="Pro residues" evidence="3">
    <location>
        <begin position="532"/>
        <end position="545"/>
    </location>
</feature>
<organism evidence="5 6">
    <name type="scientific">Sitophilus oryzae</name>
    <name type="common">Rice weevil</name>
    <name type="synonym">Curculio oryzae</name>
    <dbReference type="NCBI Taxonomy" id="7048"/>
    <lineage>
        <taxon>Eukaryota</taxon>
        <taxon>Metazoa</taxon>
        <taxon>Ecdysozoa</taxon>
        <taxon>Arthropoda</taxon>
        <taxon>Hexapoda</taxon>
        <taxon>Insecta</taxon>
        <taxon>Pterygota</taxon>
        <taxon>Neoptera</taxon>
        <taxon>Endopterygota</taxon>
        <taxon>Coleoptera</taxon>
        <taxon>Polyphaga</taxon>
        <taxon>Cucujiformia</taxon>
        <taxon>Curculionidae</taxon>
        <taxon>Dryophthorinae</taxon>
        <taxon>Sitophilus</taxon>
    </lineage>
</organism>
<evidence type="ECO:0000256" key="3">
    <source>
        <dbReference type="SAM" id="MobiDB-lite"/>
    </source>
</evidence>
<evidence type="ECO:0000259" key="4">
    <source>
        <dbReference type="PROSITE" id="PS51444"/>
    </source>
</evidence>
<dbReference type="FunCoup" id="A0A6J2XS76">
    <property type="interactions" value="68"/>
</dbReference>
<dbReference type="GO" id="GO:0051015">
    <property type="term" value="F:actin filament binding"/>
    <property type="evidence" value="ECO:0007669"/>
    <property type="project" value="TreeGrafter"/>
</dbReference>
<evidence type="ECO:0000256" key="2">
    <source>
        <dbReference type="SAM" id="Coils"/>
    </source>
</evidence>
<dbReference type="AlphaFoldDB" id="A0A6J2XS76"/>
<dbReference type="PANTHER" id="PTHR45920:SF7">
    <property type="entry name" value="FORMIN-G"/>
    <property type="match status" value="1"/>
</dbReference>